<evidence type="ECO:0000256" key="6">
    <source>
        <dbReference type="HAMAP-Rule" id="MF_00265"/>
    </source>
</evidence>
<feature type="domain" description="PIN" evidence="7">
    <location>
        <begin position="3"/>
        <end position="119"/>
    </location>
</feature>
<sequence length="132" mass="14776">MIIADASVVVPALMSFTVVDLQLRAELDQQEIAAPAHLNLEVMSVLRKLCRRSLLTEERAALALFDLGQLPVERVPTDALEMRVWELRHNVTSYDAAYVALAERTGAELWTRDRKLAEAPGTECVFRVFPAN</sequence>
<keyword evidence="4 6" id="KW-0378">Hydrolase</keyword>
<dbReference type="EMBL" id="FNGF01000006">
    <property type="protein sequence ID" value="SDL53827.1"/>
    <property type="molecule type" value="Genomic_DNA"/>
</dbReference>
<proteinExistence type="inferred from homology"/>
<keyword evidence="6" id="KW-0800">Toxin</keyword>
<dbReference type="Proteomes" id="UP000198662">
    <property type="component" value="Unassembled WGS sequence"/>
</dbReference>
<keyword evidence="1 6" id="KW-1277">Toxin-antitoxin system</keyword>
<dbReference type="GO" id="GO:0004540">
    <property type="term" value="F:RNA nuclease activity"/>
    <property type="evidence" value="ECO:0007669"/>
    <property type="project" value="InterPro"/>
</dbReference>
<keyword evidence="2 6" id="KW-0540">Nuclease</keyword>
<dbReference type="Gene3D" id="3.40.50.1010">
    <property type="entry name" value="5'-nuclease"/>
    <property type="match status" value="1"/>
</dbReference>
<dbReference type="InterPro" id="IPR044153">
    <property type="entry name" value="PIN_Pae0151-like"/>
</dbReference>
<accession>A0A1G9KWJ6</accession>
<dbReference type="EC" id="3.1.-.-" evidence="6"/>
<dbReference type="InterPro" id="IPR022907">
    <property type="entry name" value="VapC_family"/>
</dbReference>
<comment type="similarity">
    <text evidence="6">Belongs to the PINc/VapC protein family.</text>
</comment>
<feature type="binding site" evidence="6">
    <location>
        <position position="5"/>
    </location>
    <ligand>
        <name>Mg(2+)</name>
        <dbReference type="ChEBI" id="CHEBI:18420"/>
    </ligand>
</feature>
<comment type="function">
    <text evidence="6">Toxic component of a toxin-antitoxin (TA) system. An RNase.</text>
</comment>
<dbReference type="CDD" id="cd09873">
    <property type="entry name" value="PIN_Pae0151-like"/>
    <property type="match status" value="1"/>
</dbReference>
<dbReference type="GO" id="GO:0000287">
    <property type="term" value="F:magnesium ion binding"/>
    <property type="evidence" value="ECO:0007669"/>
    <property type="project" value="UniProtKB-UniRule"/>
</dbReference>
<dbReference type="OrthoDB" id="4377304at2"/>
<evidence type="ECO:0000256" key="4">
    <source>
        <dbReference type="ARBA" id="ARBA00022801"/>
    </source>
</evidence>
<dbReference type="InterPro" id="IPR029060">
    <property type="entry name" value="PIN-like_dom_sf"/>
</dbReference>
<dbReference type="RefSeq" id="WP_091053456.1">
    <property type="nucleotide sequence ID" value="NZ_FNGF01000006.1"/>
</dbReference>
<dbReference type="GO" id="GO:0090729">
    <property type="term" value="F:toxin activity"/>
    <property type="evidence" value="ECO:0007669"/>
    <property type="project" value="UniProtKB-KW"/>
</dbReference>
<dbReference type="PANTHER" id="PTHR35901">
    <property type="entry name" value="RIBONUCLEASE VAPC3"/>
    <property type="match status" value="1"/>
</dbReference>
<dbReference type="AlphaFoldDB" id="A0A1G9KWJ6"/>
<evidence type="ECO:0000256" key="5">
    <source>
        <dbReference type="ARBA" id="ARBA00022842"/>
    </source>
</evidence>
<dbReference type="SUPFAM" id="SSF88723">
    <property type="entry name" value="PIN domain-like"/>
    <property type="match status" value="1"/>
</dbReference>
<dbReference type="InterPro" id="IPR002716">
    <property type="entry name" value="PIN_dom"/>
</dbReference>
<dbReference type="Pfam" id="PF01850">
    <property type="entry name" value="PIN"/>
    <property type="match status" value="1"/>
</dbReference>
<protein>
    <recommendedName>
        <fullName evidence="6">Ribonuclease VapC</fullName>
        <shortName evidence="6">RNase VapC</shortName>
        <ecNumber evidence="6">3.1.-.-</ecNumber>
    </recommendedName>
    <alternativeName>
        <fullName evidence="6">Toxin VapC</fullName>
    </alternativeName>
</protein>
<organism evidence="8 9">
    <name type="scientific">Glycomyces sambucus</name>
    <dbReference type="NCBI Taxonomy" id="380244"/>
    <lineage>
        <taxon>Bacteria</taxon>
        <taxon>Bacillati</taxon>
        <taxon>Actinomycetota</taxon>
        <taxon>Actinomycetes</taxon>
        <taxon>Glycomycetales</taxon>
        <taxon>Glycomycetaceae</taxon>
        <taxon>Glycomyces</taxon>
    </lineage>
</organism>
<dbReference type="STRING" id="380244.SAMN05216298_4276"/>
<evidence type="ECO:0000256" key="2">
    <source>
        <dbReference type="ARBA" id="ARBA00022722"/>
    </source>
</evidence>
<dbReference type="HAMAP" id="MF_00265">
    <property type="entry name" value="VapC_Nob1"/>
    <property type="match status" value="1"/>
</dbReference>
<dbReference type="PANTHER" id="PTHR35901:SF1">
    <property type="entry name" value="EXONUCLEASE VAPC9"/>
    <property type="match status" value="1"/>
</dbReference>
<evidence type="ECO:0000259" key="7">
    <source>
        <dbReference type="Pfam" id="PF01850"/>
    </source>
</evidence>
<keyword evidence="3 6" id="KW-0479">Metal-binding</keyword>
<evidence type="ECO:0000313" key="8">
    <source>
        <dbReference type="EMBL" id="SDL53827.1"/>
    </source>
</evidence>
<comment type="cofactor">
    <cofactor evidence="6">
        <name>Mg(2+)</name>
        <dbReference type="ChEBI" id="CHEBI:18420"/>
    </cofactor>
</comment>
<reference evidence="9" key="1">
    <citation type="submission" date="2016-10" db="EMBL/GenBank/DDBJ databases">
        <authorList>
            <person name="Varghese N."/>
            <person name="Submissions S."/>
        </authorList>
    </citation>
    <scope>NUCLEOTIDE SEQUENCE [LARGE SCALE GENOMIC DNA]</scope>
    <source>
        <strain evidence="9">CGMCC 4.3147</strain>
    </source>
</reference>
<dbReference type="InterPro" id="IPR051619">
    <property type="entry name" value="TypeII_TA_RNase_PINc/VapC"/>
</dbReference>
<evidence type="ECO:0000256" key="3">
    <source>
        <dbReference type="ARBA" id="ARBA00022723"/>
    </source>
</evidence>
<evidence type="ECO:0000313" key="9">
    <source>
        <dbReference type="Proteomes" id="UP000198662"/>
    </source>
</evidence>
<dbReference type="GO" id="GO:0016787">
    <property type="term" value="F:hydrolase activity"/>
    <property type="evidence" value="ECO:0007669"/>
    <property type="project" value="UniProtKB-KW"/>
</dbReference>
<name>A0A1G9KWJ6_9ACTN</name>
<keyword evidence="5 6" id="KW-0460">Magnesium</keyword>
<keyword evidence="9" id="KW-1185">Reference proteome</keyword>
<evidence type="ECO:0000256" key="1">
    <source>
        <dbReference type="ARBA" id="ARBA00022649"/>
    </source>
</evidence>
<feature type="binding site" evidence="6">
    <location>
        <position position="95"/>
    </location>
    <ligand>
        <name>Mg(2+)</name>
        <dbReference type="ChEBI" id="CHEBI:18420"/>
    </ligand>
</feature>
<gene>
    <name evidence="6" type="primary">vapC</name>
    <name evidence="8" type="ORF">SAMN05216298_4276</name>
</gene>